<dbReference type="Pfam" id="PF21757">
    <property type="entry name" value="DUF6870"/>
    <property type="match status" value="1"/>
</dbReference>
<dbReference type="InterPro" id="IPR049222">
    <property type="entry name" value="DUF6870"/>
</dbReference>
<organism evidence="2 3">
    <name type="scientific">Claveliimonas monacensis</name>
    <dbReference type="NCBI Taxonomy" id="2779351"/>
    <lineage>
        <taxon>Bacteria</taxon>
        <taxon>Bacillati</taxon>
        <taxon>Bacillota</taxon>
        <taxon>Clostridia</taxon>
        <taxon>Lachnospirales</taxon>
        <taxon>Lachnospiraceae</taxon>
        <taxon>Claveliimonas</taxon>
    </lineage>
</organism>
<feature type="domain" description="DUF6870" evidence="1">
    <location>
        <begin position="30"/>
        <end position="99"/>
    </location>
</feature>
<reference evidence="2 3" key="1">
    <citation type="submission" date="2020-10" db="EMBL/GenBank/DDBJ databases">
        <title>ChiBAC.</title>
        <authorList>
            <person name="Zenner C."/>
            <person name="Hitch T.C.A."/>
            <person name="Clavel T."/>
        </authorList>
    </citation>
    <scope>NUCLEOTIDE SEQUENCE [LARGE SCALE GENOMIC DNA]</scope>
    <source>
        <strain evidence="2 3">DSM 108991</strain>
    </source>
</reference>
<gene>
    <name evidence="2" type="ORF">INF30_11920</name>
</gene>
<name>A0ABR9RN51_9FIRM</name>
<sequence>MFLDKNLDHIGSNKCHEEVFMITREELIRMRNMTFDEIDPDDAIDLDDLDVDVTLSKQEKILNILNSGKNPYFCKSQGYLIKVGFEPNGVSAEEALESLVKMKW</sequence>
<accession>A0ABR9RN51</accession>
<protein>
    <recommendedName>
        <fullName evidence="1">DUF6870 domain-containing protein</fullName>
    </recommendedName>
</protein>
<evidence type="ECO:0000313" key="2">
    <source>
        <dbReference type="EMBL" id="MBE5063960.1"/>
    </source>
</evidence>
<evidence type="ECO:0000313" key="3">
    <source>
        <dbReference type="Proteomes" id="UP000758652"/>
    </source>
</evidence>
<dbReference type="EMBL" id="JADCKL010000012">
    <property type="protein sequence ID" value="MBE5063960.1"/>
    <property type="molecule type" value="Genomic_DNA"/>
</dbReference>
<comment type="caution">
    <text evidence="2">The sequence shown here is derived from an EMBL/GenBank/DDBJ whole genome shotgun (WGS) entry which is preliminary data.</text>
</comment>
<keyword evidence="3" id="KW-1185">Reference proteome</keyword>
<dbReference type="RefSeq" id="WP_226395369.1">
    <property type="nucleotide sequence ID" value="NZ_JADCKL010000012.1"/>
</dbReference>
<evidence type="ECO:0000259" key="1">
    <source>
        <dbReference type="Pfam" id="PF21757"/>
    </source>
</evidence>
<dbReference type="Proteomes" id="UP000758652">
    <property type="component" value="Unassembled WGS sequence"/>
</dbReference>
<proteinExistence type="predicted"/>